<dbReference type="EMBL" id="OZ026884">
    <property type="protein sequence ID" value="CAL1239018.1"/>
    <property type="molecule type" value="Genomic_DNA"/>
</dbReference>
<evidence type="ECO:0000313" key="1">
    <source>
        <dbReference type="EMBL" id="CAL1239018.1"/>
    </source>
</evidence>
<reference evidence="1 2" key="1">
    <citation type="submission" date="2024-04" db="EMBL/GenBank/DDBJ databases">
        <authorList>
            <person name="Cremers G."/>
        </authorList>
    </citation>
    <scope>NUCLEOTIDE SEQUENCE [LARGE SCALE GENOMIC DNA]</scope>
    <source>
        <strain evidence="1">MeCH1-AG</strain>
    </source>
</reference>
<evidence type="ECO:0000313" key="2">
    <source>
        <dbReference type="Proteomes" id="UP001497493"/>
    </source>
</evidence>
<dbReference type="Proteomes" id="UP001497493">
    <property type="component" value="Chromosome"/>
</dbReference>
<accession>A0ABM9NEJ8</accession>
<protein>
    <submittedName>
        <fullName evidence="1">Uncharacterized protein</fullName>
    </submittedName>
</protein>
<gene>
    <name evidence="1" type="ORF">MECH1_V1_0237</name>
</gene>
<proteinExistence type="predicted"/>
<keyword evidence="2" id="KW-1185">Reference proteome</keyword>
<name>A0ABM9NEJ8_9GAMM</name>
<organism evidence="1 2">
    <name type="scientific">Candidatus Methylocalor cossyra</name>
    <dbReference type="NCBI Taxonomy" id="3108543"/>
    <lineage>
        <taxon>Bacteria</taxon>
        <taxon>Pseudomonadati</taxon>
        <taxon>Pseudomonadota</taxon>
        <taxon>Gammaproteobacteria</taxon>
        <taxon>Methylococcales</taxon>
        <taxon>Methylococcaceae</taxon>
        <taxon>Candidatus Methylocalor</taxon>
    </lineage>
</organism>
<sequence length="88" mass="10132">MPSASEDPAMPVSTVSSLYSGQFDTLREFFYSIQPPYTLAHIREFNAIYRRIYPQLSREEKRRAEEFVDALIAGLENPEWASKIFGVV</sequence>